<dbReference type="InterPro" id="IPR000780">
    <property type="entry name" value="CheR_MeTrfase"/>
</dbReference>
<sequence>MKVLSTLRRLTGMNLARSTVEQAVQRRMAATGETVRKTYADTLDETELRELVELVVVPESWLFRDPQAFAVATEHVRRRLAEGAKIVRILSVPCAGGEEPYSMAMALCDAGVKPQNFMIDAVDISAACIARAQAGVFGRNAFRGKELSFRERYFTAAGNDEYRINEALRARIRFSQGSILEGSLGTAQQYDVVFCRNLLIYFDDPTTAAAIERLAAHLASDGMLLAGYAEVPSFVRNGFSALPHRQAFALRKDVKLAGAPARAALPARTTPPAGTSGAAATPRGREASLPGAFAAAAASPRKAPAPRASLASGIGAQAATSPATAAGRTGRPPHAGKPAASAPVPPPMAAGGDETLLAHARRLADAGKLAEAASACREFLAQQPDSAEAYFILGLLAEASSKPADAEAQLKRCLYLQPDHYEALCHLALLQEQGGNRSAAATLKARAARAFQRQQPQ</sequence>
<dbReference type="GO" id="GO:0008757">
    <property type="term" value="F:S-adenosylmethionine-dependent methyltransferase activity"/>
    <property type="evidence" value="ECO:0007669"/>
    <property type="project" value="InterPro"/>
</dbReference>
<evidence type="ECO:0000256" key="5">
    <source>
        <dbReference type="SAM" id="MobiDB-lite"/>
    </source>
</evidence>
<dbReference type="PANTHER" id="PTHR24422">
    <property type="entry name" value="CHEMOTAXIS PROTEIN METHYLTRANSFERASE"/>
    <property type="match status" value="1"/>
</dbReference>
<evidence type="ECO:0000313" key="7">
    <source>
        <dbReference type="EMBL" id="MTW09419.1"/>
    </source>
</evidence>
<dbReference type="GO" id="GO:0032259">
    <property type="term" value="P:methylation"/>
    <property type="evidence" value="ECO:0007669"/>
    <property type="project" value="UniProtKB-KW"/>
</dbReference>
<feature type="domain" description="CheR-type methyltransferase" evidence="6">
    <location>
        <begin position="17"/>
        <end position="230"/>
    </location>
</feature>
<dbReference type="PROSITE" id="PS50005">
    <property type="entry name" value="TPR"/>
    <property type="match status" value="1"/>
</dbReference>
<protein>
    <submittedName>
        <fullName evidence="7">Tetratricopeptide repeat protein</fullName>
    </submittedName>
</protein>
<keyword evidence="8" id="KW-1185">Reference proteome</keyword>
<dbReference type="SUPFAM" id="SSF53335">
    <property type="entry name" value="S-adenosyl-L-methionine-dependent methyltransferases"/>
    <property type="match status" value="1"/>
</dbReference>
<reference evidence="7 8" key="1">
    <citation type="submission" date="2019-11" db="EMBL/GenBank/DDBJ databases">
        <title>Type strains purchased from KCTC, JCM and DSMZ.</title>
        <authorList>
            <person name="Lu H."/>
        </authorList>
    </citation>
    <scope>NUCLEOTIDE SEQUENCE [LARGE SCALE GENOMIC DNA]</scope>
    <source>
        <strain evidence="7 8">JCM 31587</strain>
    </source>
</reference>
<dbReference type="InterPro" id="IPR050903">
    <property type="entry name" value="Bact_Chemotaxis_MeTrfase"/>
</dbReference>
<dbReference type="Gene3D" id="3.40.50.150">
    <property type="entry name" value="Vaccinia Virus protein VP39"/>
    <property type="match status" value="1"/>
</dbReference>
<accession>A0A6L6QBF4</accession>
<dbReference type="PANTHER" id="PTHR24422:SF19">
    <property type="entry name" value="CHEMOTAXIS PROTEIN METHYLTRANSFERASE"/>
    <property type="match status" value="1"/>
</dbReference>
<dbReference type="PROSITE" id="PS50123">
    <property type="entry name" value="CHER"/>
    <property type="match status" value="1"/>
</dbReference>
<dbReference type="Proteomes" id="UP000472320">
    <property type="component" value="Unassembled WGS sequence"/>
</dbReference>
<comment type="caution">
    <text evidence="7">The sequence shown here is derived from an EMBL/GenBank/DDBJ whole genome shotgun (WGS) entry which is preliminary data.</text>
</comment>
<evidence type="ECO:0000256" key="1">
    <source>
        <dbReference type="ARBA" id="ARBA00022603"/>
    </source>
</evidence>
<keyword evidence="1" id="KW-0489">Methyltransferase</keyword>
<evidence type="ECO:0000256" key="4">
    <source>
        <dbReference type="PROSITE-ProRule" id="PRU00339"/>
    </source>
</evidence>
<organism evidence="7 8">
    <name type="scientific">Massilia eburnea</name>
    <dbReference type="NCBI Taxonomy" id="1776165"/>
    <lineage>
        <taxon>Bacteria</taxon>
        <taxon>Pseudomonadati</taxon>
        <taxon>Pseudomonadota</taxon>
        <taxon>Betaproteobacteria</taxon>
        <taxon>Burkholderiales</taxon>
        <taxon>Oxalobacteraceae</taxon>
        <taxon>Telluria group</taxon>
        <taxon>Massilia</taxon>
    </lineage>
</organism>
<dbReference type="RefSeq" id="WP_155452380.1">
    <property type="nucleotide sequence ID" value="NZ_WNKX01000001.1"/>
</dbReference>
<dbReference type="EMBL" id="WNKX01000001">
    <property type="protein sequence ID" value="MTW09419.1"/>
    <property type="molecule type" value="Genomic_DNA"/>
</dbReference>
<evidence type="ECO:0000313" key="8">
    <source>
        <dbReference type="Proteomes" id="UP000472320"/>
    </source>
</evidence>
<dbReference type="InterPro" id="IPR029063">
    <property type="entry name" value="SAM-dependent_MTases_sf"/>
</dbReference>
<feature type="region of interest" description="Disordered" evidence="5">
    <location>
        <begin position="304"/>
        <end position="352"/>
    </location>
</feature>
<dbReference type="InterPro" id="IPR011990">
    <property type="entry name" value="TPR-like_helical_dom_sf"/>
</dbReference>
<dbReference type="InterPro" id="IPR022642">
    <property type="entry name" value="CheR_C"/>
</dbReference>
<keyword evidence="2" id="KW-0808">Transferase</keyword>
<feature type="region of interest" description="Disordered" evidence="5">
    <location>
        <begin position="262"/>
        <end position="285"/>
    </location>
</feature>
<gene>
    <name evidence="7" type="ORF">GM658_02295</name>
</gene>
<name>A0A6L6QBF4_9BURK</name>
<dbReference type="PRINTS" id="PR00996">
    <property type="entry name" value="CHERMTFRASE"/>
</dbReference>
<dbReference type="InterPro" id="IPR019734">
    <property type="entry name" value="TPR_rpt"/>
</dbReference>
<evidence type="ECO:0000256" key="3">
    <source>
        <dbReference type="ARBA" id="ARBA00022691"/>
    </source>
</evidence>
<keyword evidence="4" id="KW-0802">TPR repeat</keyword>
<dbReference type="OrthoDB" id="9816309at2"/>
<feature type="compositionally biased region" description="Low complexity" evidence="5">
    <location>
        <begin position="304"/>
        <end position="342"/>
    </location>
</feature>
<proteinExistence type="predicted"/>
<evidence type="ECO:0000259" key="6">
    <source>
        <dbReference type="PROSITE" id="PS50123"/>
    </source>
</evidence>
<dbReference type="Gene3D" id="1.25.40.10">
    <property type="entry name" value="Tetratricopeptide repeat domain"/>
    <property type="match status" value="1"/>
</dbReference>
<evidence type="ECO:0000256" key="2">
    <source>
        <dbReference type="ARBA" id="ARBA00022679"/>
    </source>
</evidence>
<keyword evidence="3" id="KW-0949">S-adenosyl-L-methionine</keyword>
<dbReference type="SMART" id="SM00138">
    <property type="entry name" value="MeTrc"/>
    <property type="match status" value="1"/>
</dbReference>
<feature type="repeat" description="TPR" evidence="4">
    <location>
        <begin position="387"/>
        <end position="420"/>
    </location>
</feature>
<dbReference type="SUPFAM" id="SSF48452">
    <property type="entry name" value="TPR-like"/>
    <property type="match status" value="1"/>
</dbReference>
<dbReference type="Pfam" id="PF01739">
    <property type="entry name" value="CheR"/>
    <property type="match status" value="1"/>
</dbReference>
<dbReference type="AlphaFoldDB" id="A0A6L6QBF4"/>